<reference evidence="4 5" key="1">
    <citation type="submission" date="2020-04" db="EMBL/GenBank/DDBJ databases">
        <authorList>
            <person name="Yin C."/>
        </authorList>
    </citation>
    <scope>NUCLEOTIDE SEQUENCE [LARGE SCALE GENOMIC DNA]</scope>
    <source>
        <strain evidence="4 5">Ae27</strain>
    </source>
</reference>
<comment type="caution">
    <text evidence="4">The sequence shown here is derived from an EMBL/GenBank/DDBJ whole genome shotgun (WGS) entry which is preliminary data.</text>
</comment>
<dbReference type="GO" id="GO:0006508">
    <property type="term" value="P:proteolysis"/>
    <property type="evidence" value="ECO:0007669"/>
    <property type="project" value="InterPro"/>
</dbReference>
<dbReference type="SUPFAM" id="SSF53474">
    <property type="entry name" value="alpha/beta-Hydrolases"/>
    <property type="match status" value="1"/>
</dbReference>
<evidence type="ECO:0000259" key="3">
    <source>
        <dbReference type="Pfam" id="PF00326"/>
    </source>
</evidence>
<dbReference type="GO" id="GO:0052689">
    <property type="term" value="F:carboxylic ester hydrolase activity"/>
    <property type="evidence" value="ECO:0007669"/>
    <property type="project" value="UniProtKB-ARBA"/>
</dbReference>
<dbReference type="InterPro" id="IPR002471">
    <property type="entry name" value="Pept_S9_AS"/>
</dbReference>
<dbReference type="PANTHER" id="PTHR22946">
    <property type="entry name" value="DIENELACTONE HYDROLASE DOMAIN-CONTAINING PROTEIN-RELATED"/>
    <property type="match status" value="1"/>
</dbReference>
<evidence type="ECO:0000313" key="5">
    <source>
        <dbReference type="Proteomes" id="UP000570474"/>
    </source>
</evidence>
<feature type="chain" id="PRO_5032666344" evidence="2">
    <location>
        <begin position="19"/>
        <end position="398"/>
    </location>
</feature>
<keyword evidence="2" id="KW-0732">Signal</keyword>
<dbReference type="GO" id="GO:0004252">
    <property type="term" value="F:serine-type endopeptidase activity"/>
    <property type="evidence" value="ECO:0007669"/>
    <property type="project" value="InterPro"/>
</dbReference>
<evidence type="ECO:0000256" key="1">
    <source>
        <dbReference type="ARBA" id="ARBA00022801"/>
    </source>
</evidence>
<feature type="domain" description="Peptidase S9 prolyl oligopeptidase catalytic" evidence="3">
    <location>
        <begin position="147"/>
        <end position="262"/>
    </location>
</feature>
<gene>
    <name evidence="4" type="ORF">HGH92_22095</name>
</gene>
<feature type="signal peptide" evidence="2">
    <location>
        <begin position="1"/>
        <end position="18"/>
    </location>
</feature>
<evidence type="ECO:0000313" key="4">
    <source>
        <dbReference type="EMBL" id="NLR67016.1"/>
    </source>
</evidence>
<accession>A0A847RVX8</accession>
<sequence length="398" mass="43848">MRKFLLCILTLSSLFVAAQSPLPWDLSRLRETPRTYPADSCQVTGFRSFFYEGLPYKSNPTRVFAYYKTPAGTPPPGGWPAVICVHGGGGTAFPAWVQAWVDHGFAAIAMDLEGHLPSGSHPNRPAHAYGGPPRITTFGDIELAKDEQWFYHAVADVSRAMSLLRSFPEIDPQRIGIHGISWGGVITSAVIGIDDRFAFAIPVYGCGYLYQTTAPGFKIHFDAMTPRQLTTYKQQWDPSVYLKNSQAPVLWVTGTNDPAFPLDIWQQSVLTGQGPRLQSLAITSKHGHQWEQPEIFAFARQVVKDTAALPKFTLAADDDGQLAITLPPGHEAARAVMCYTTDTTSWQRKQWLTVPATVHGTKVKAAVPAGTTAFFFNITGKDSLTYSSLVNPVVYRRK</sequence>
<evidence type="ECO:0000256" key="2">
    <source>
        <dbReference type="SAM" id="SignalP"/>
    </source>
</evidence>
<dbReference type="EMBL" id="JABAIA010000002">
    <property type="protein sequence ID" value="NLR67016.1"/>
    <property type="molecule type" value="Genomic_DNA"/>
</dbReference>
<dbReference type="InterPro" id="IPR050261">
    <property type="entry name" value="FrsA_esterase"/>
</dbReference>
<keyword evidence="1" id="KW-0378">Hydrolase</keyword>
<dbReference type="RefSeq" id="WP_168872911.1">
    <property type="nucleotide sequence ID" value="NZ_JABAIA010000002.1"/>
</dbReference>
<protein>
    <submittedName>
        <fullName evidence="4">Prolyl oligopeptidase family serine peptidase</fullName>
    </submittedName>
</protein>
<dbReference type="Proteomes" id="UP000570474">
    <property type="component" value="Unassembled WGS sequence"/>
</dbReference>
<keyword evidence="5" id="KW-1185">Reference proteome</keyword>
<dbReference type="PANTHER" id="PTHR22946:SF9">
    <property type="entry name" value="POLYKETIDE TRANSFERASE AF380"/>
    <property type="match status" value="1"/>
</dbReference>
<dbReference type="AlphaFoldDB" id="A0A847RVX8"/>
<name>A0A847RVX8_9BACT</name>
<dbReference type="Gene3D" id="3.40.50.1820">
    <property type="entry name" value="alpha/beta hydrolase"/>
    <property type="match status" value="1"/>
</dbReference>
<organism evidence="4 5">
    <name type="scientific">Chitinophaga varians</name>
    <dbReference type="NCBI Taxonomy" id="2202339"/>
    <lineage>
        <taxon>Bacteria</taxon>
        <taxon>Pseudomonadati</taxon>
        <taxon>Bacteroidota</taxon>
        <taxon>Chitinophagia</taxon>
        <taxon>Chitinophagales</taxon>
        <taxon>Chitinophagaceae</taxon>
        <taxon>Chitinophaga</taxon>
    </lineage>
</organism>
<proteinExistence type="predicted"/>
<dbReference type="InterPro" id="IPR001375">
    <property type="entry name" value="Peptidase_S9_cat"/>
</dbReference>
<dbReference type="Pfam" id="PF00326">
    <property type="entry name" value="Peptidase_S9"/>
    <property type="match status" value="1"/>
</dbReference>
<dbReference type="PROSITE" id="PS00708">
    <property type="entry name" value="PRO_ENDOPEP_SER"/>
    <property type="match status" value="1"/>
</dbReference>
<dbReference type="InterPro" id="IPR029058">
    <property type="entry name" value="AB_hydrolase_fold"/>
</dbReference>